<dbReference type="SUPFAM" id="SSF49464">
    <property type="entry name" value="Carboxypeptidase regulatory domain-like"/>
    <property type="match status" value="1"/>
</dbReference>
<dbReference type="InterPro" id="IPR008969">
    <property type="entry name" value="CarboxyPept-like_regulatory"/>
</dbReference>
<dbReference type="Gene3D" id="2.40.170.20">
    <property type="entry name" value="TonB-dependent receptor, beta-barrel domain"/>
    <property type="match status" value="1"/>
</dbReference>
<comment type="subcellular location">
    <subcellularLocation>
        <location evidence="1">Cell outer membrane</location>
    </subcellularLocation>
</comment>
<dbReference type="Gene3D" id="2.60.40.1120">
    <property type="entry name" value="Carboxypeptidase-like, regulatory domain"/>
    <property type="match status" value="1"/>
</dbReference>
<proteinExistence type="predicted"/>
<dbReference type="PANTHER" id="PTHR40980:SF5">
    <property type="entry name" value="TONB-DEPENDENT RECEPTOR"/>
    <property type="match status" value="1"/>
</dbReference>
<dbReference type="EMBL" id="QOVM01000001">
    <property type="protein sequence ID" value="RXG24594.1"/>
    <property type="molecule type" value="Genomic_DNA"/>
</dbReference>
<feature type="chain" id="PRO_5020697318" evidence="4">
    <location>
        <begin position="19"/>
        <end position="934"/>
    </location>
</feature>
<evidence type="ECO:0000259" key="5">
    <source>
        <dbReference type="Pfam" id="PF07715"/>
    </source>
</evidence>
<protein>
    <submittedName>
        <fullName evidence="7">Outer membrane receptor protein involved in Fe transport</fullName>
    </submittedName>
</protein>
<keyword evidence="7" id="KW-0675">Receptor</keyword>
<keyword evidence="4" id="KW-0732">Signal</keyword>
<evidence type="ECO:0000256" key="4">
    <source>
        <dbReference type="SAM" id="SignalP"/>
    </source>
</evidence>
<gene>
    <name evidence="7" type="ORF">DSM00_384</name>
</gene>
<evidence type="ECO:0000256" key="3">
    <source>
        <dbReference type="ARBA" id="ARBA00023237"/>
    </source>
</evidence>
<feature type="domain" description="TonB-dependent receptor plug" evidence="5">
    <location>
        <begin position="132"/>
        <end position="226"/>
    </location>
</feature>
<accession>A0A4Q0PCQ8</accession>
<dbReference type="InterPro" id="IPR037066">
    <property type="entry name" value="Plug_dom_sf"/>
</dbReference>
<dbReference type="Pfam" id="PF07715">
    <property type="entry name" value="Plug"/>
    <property type="match status" value="1"/>
</dbReference>
<keyword evidence="2" id="KW-0472">Membrane</keyword>
<evidence type="ECO:0000313" key="7">
    <source>
        <dbReference type="EMBL" id="RXG24594.1"/>
    </source>
</evidence>
<dbReference type="RefSeq" id="WP_128756324.1">
    <property type="nucleotide sequence ID" value="NZ_QOVM01000001.1"/>
</dbReference>
<dbReference type="InterPro" id="IPR012910">
    <property type="entry name" value="Plug_dom"/>
</dbReference>
<dbReference type="AlphaFoldDB" id="A0A4Q0PCQ8"/>
<keyword evidence="8" id="KW-1185">Reference proteome</keyword>
<dbReference type="InterPro" id="IPR036942">
    <property type="entry name" value="Beta-barrel_TonB_sf"/>
</dbReference>
<dbReference type="OrthoDB" id="9768470at2"/>
<dbReference type="Proteomes" id="UP000289238">
    <property type="component" value="Unassembled WGS sequence"/>
</dbReference>
<dbReference type="SUPFAM" id="SSF56935">
    <property type="entry name" value="Porins"/>
    <property type="match status" value="1"/>
</dbReference>
<name>A0A4Q0PCQ8_9FLAO</name>
<dbReference type="Pfam" id="PF13715">
    <property type="entry name" value="CarbopepD_reg_2"/>
    <property type="match status" value="1"/>
</dbReference>
<dbReference type="Gene3D" id="2.170.130.10">
    <property type="entry name" value="TonB-dependent receptor, plug domain"/>
    <property type="match status" value="1"/>
</dbReference>
<dbReference type="InterPro" id="IPR041700">
    <property type="entry name" value="OMP_b-brl_3"/>
</dbReference>
<evidence type="ECO:0000256" key="1">
    <source>
        <dbReference type="ARBA" id="ARBA00004442"/>
    </source>
</evidence>
<evidence type="ECO:0000256" key="2">
    <source>
        <dbReference type="ARBA" id="ARBA00023136"/>
    </source>
</evidence>
<reference evidence="7 8" key="1">
    <citation type="submission" date="2018-07" db="EMBL/GenBank/DDBJ databases">
        <title>Leeuwenhoekiella genomics.</title>
        <authorList>
            <person name="Tahon G."/>
            <person name="Willems A."/>
        </authorList>
    </citation>
    <scope>NUCLEOTIDE SEQUENCE [LARGE SCALE GENOMIC DNA]</scope>
    <source>
        <strain evidence="7 8">LMG 22550</strain>
    </source>
</reference>
<keyword evidence="3" id="KW-0998">Cell outer membrane</keyword>
<evidence type="ECO:0000259" key="6">
    <source>
        <dbReference type="Pfam" id="PF14905"/>
    </source>
</evidence>
<feature type="domain" description="Outer membrane protein beta-barrel" evidence="6">
    <location>
        <begin position="593"/>
        <end position="932"/>
    </location>
</feature>
<evidence type="ECO:0000313" key="8">
    <source>
        <dbReference type="Proteomes" id="UP000289238"/>
    </source>
</evidence>
<comment type="caution">
    <text evidence="7">The sequence shown here is derived from an EMBL/GenBank/DDBJ whole genome shotgun (WGS) entry which is preliminary data.</text>
</comment>
<sequence>MKSFLSVVILMFSAIVWGQTGTIEGVLSDKEVNNEPLPFANVVIKGTTKGATTDFDGKYIIENIPVGTYDVEFSFVGYEPVTVPGVKVEANKFTNVSTALGASAAALDEVIIQVQTSRERESALLLDQKKSIEIKQSIGAEELTRKAVTNVQQGLSKVSGITNVQNRGVFVRGLDDRYNFLLMNGLPIASSDPDNKIIPLNYIATNIVSHVDVFKTFDGALYQDFAGATFQINTKSVPKKPETVVSFGAGLNTNTTFKDFSTDDSGSSEYFGYTGSGRNLPGVFGKNVGRGYTATSAESADLFNTSWTPERSTAPLSTRFGISHGQGLVDTDKHQLAFYFSLNFRNDYQINEGVERALNSEGTAQQDFSTTNYEYSTQKSGILSLDYDYGDNLNLKFNTIYLQNTSNFIREAQGLNDGFTQLNNEDFYIRDIKYTQNDLISFQLLGDYSWNDKKHEISFASSLGLGKNNIPDRRVLRAAGSGEDAEYITTNGINPFKFYQELENININGKVEYKLGLNYDDAEGRYLSHLRVGYNVDLIEYDFFNRIINVGERSSSTQPLPNLDTNDPQSFFETGFAEGYLFYTNTADPAATSTINQYVNGFYLDYSKEWDKLFVNVGVRGEYAFREILYREPLNSINDEFLSLQYDPVFASPWFNVKYTLNDKTNLRVAGSQTVTRPRLREILPTVYQDGDGNQVIGNPDLENSKNYNLDFKYEYFLSSSELLSATVFGKYIKDPIERLAEATSVGYRTKFGNFDEATIYGIELEARLSLGERFDNESFDPFSLGVNAIIMSSNATAEEGNPEFAAVTNLDRKLQGASDWGINADFEYKFLDSDKVNSSVNFIFNTYGKRIYAVGVEGADEIYEKPINQLDISWNTSFNDKIGVQLRALNILNEKTLFTQDPTATVRFPERFSNVIEQFNQGVNFSATVSYKF</sequence>
<dbReference type="Pfam" id="PF14905">
    <property type="entry name" value="OMP_b-brl_3"/>
    <property type="match status" value="1"/>
</dbReference>
<feature type="signal peptide" evidence="4">
    <location>
        <begin position="1"/>
        <end position="18"/>
    </location>
</feature>
<dbReference type="GO" id="GO:0009279">
    <property type="term" value="C:cell outer membrane"/>
    <property type="evidence" value="ECO:0007669"/>
    <property type="project" value="UniProtKB-SubCell"/>
</dbReference>
<dbReference type="PANTHER" id="PTHR40980">
    <property type="entry name" value="PLUG DOMAIN-CONTAINING PROTEIN"/>
    <property type="match status" value="1"/>
</dbReference>
<organism evidence="7 8">
    <name type="scientific">Leeuwenhoekiella aequorea</name>
    <dbReference type="NCBI Taxonomy" id="283736"/>
    <lineage>
        <taxon>Bacteria</taxon>
        <taxon>Pseudomonadati</taxon>
        <taxon>Bacteroidota</taxon>
        <taxon>Flavobacteriia</taxon>
        <taxon>Flavobacteriales</taxon>
        <taxon>Flavobacteriaceae</taxon>
        <taxon>Leeuwenhoekiella</taxon>
    </lineage>
</organism>